<organism evidence="1 2">
    <name type="scientific">Irpex rosettiformis</name>
    <dbReference type="NCBI Taxonomy" id="378272"/>
    <lineage>
        <taxon>Eukaryota</taxon>
        <taxon>Fungi</taxon>
        <taxon>Dikarya</taxon>
        <taxon>Basidiomycota</taxon>
        <taxon>Agaricomycotina</taxon>
        <taxon>Agaricomycetes</taxon>
        <taxon>Polyporales</taxon>
        <taxon>Irpicaceae</taxon>
        <taxon>Irpex</taxon>
    </lineage>
</organism>
<comment type="caution">
    <text evidence="1">The sequence shown here is derived from an EMBL/GenBank/DDBJ whole genome shotgun (WGS) entry which is preliminary data.</text>
</comment>
<dbReference type="Proteomes" id="UP001055072">
    <property type="component" value="Unassembled WGS sequence"/>
</dbReference>
<evidence type="ECO:0000313" key="2">
    <source>
        <dbReference type="Proteomes" id="UP001055072"/>
    </source>
</evidence>
<evidence type="ECO:0000313" key="1">
    <source>
        <dbReference type="EMBL" id="KAI0086615.1"/>
    </source>
</evidence>
<reference evidence="1" key="1">
    <citation type="journal article" date="2021" name="Environ. Microbiol.">
        <title>Gene family expansions and transcriptome signatures uncover fungal adaptations to wood decay.</title>
        <authorList>
            <person name="Hage H."/>
            <person name="Miyauchi S."/>
            <person name="Viragh M."/>
            <person name="Drula E."/>
            <person name="Min B."/>
            <person name="Chaduli D."/>
            <person name="Navarro D."/>
            <person name="Favel A."/>
            <person name="Norest M."/>
            <person name="Lesage-Meessen L."/>
            <person name="Balint B."/>
            <person name="Merenyi Z."/>
            <person name="de Eugenio L."/>
            <person name="Morin E."/>
            <person name="Martinez A.T."/>
            <person name="Baldrian P."/>
            <person name="Stursova M."/>
            <person name="Martinez M.J."/>
            <person name="Novotny C."/>
            <person name="Magnuson J.K."/>
            <person name="Spatafora J.W."/>
            <person name="Maurice S."/>
            <person name="Pangilinan J."/>
            <person name="Andreopoulos W."/>
            <person name="LaButti K."/>
            <person name="Hundley H."/>
            <person name="Na H."/>
            <person name="Kuo A."/>
            <person name="Barry K."/>
            <person name="Lipzen A."/>
            <person name="Henrissat B."/>
            <person name="Riley R."/>
            <person name="Ahrendt S."/>
            <person name="Nagy L.G."/>
            <person name="Grigoriev I.V."/>
            <person name="Martin F."/>
            <person name="Rosso M.N."/>
        </authorList>
    </citation>
    <scope>NUCLEOTIDE SEQUENCE</scope>
    <source>
        <strain evidence="1">CBS 384.51</strain>
    </source>
</reference>
<proteinExistence type="predicted"/>
<gene>
    <name evidence="1" type="ORF">BDY19DRAFT_959416</name>
</gene>
<keyword evidence="2" id="KW-1185">Reference proteome</keyword>
<protein>
    <submittedName>
        <fullName evidence="1">Uncharacterized protein</fullName>
    </submittedName>
</protein>
<accession>A0ACB8TX68</accession>
<sequence length="429" mass="47243">MPPIKLPSVMQHRQQRSARRTRQRTRRAGASSSIIKRTSSQPSHAKKKLLERVKPRKIPTGTKSRRTSFHLALQKQKATRERWAAIALETQEIVLGSGQYVVERYCPPTSPSTSTAIISRPSSPIPASSYIKHIGYDIFPQIQLSRQNTVHYPHYSEQLAFWDKVPPSSSSTTTTSFDFVHSSTLSAARQLSIANSPSPIGVLSFASPKRPASGYLNGADEQEDVIARHSSLIASLTADSARGFYQEHRFYKNDDGSGLHDHSMLYSPGVVAFRADPDDSGVTDSIGGDFIPPYAINVVSAVPVNAAMVRAKHIILPSEQQLFEDGIRSAMKERMARALRILEDKGNRTVILGAFGCGSFQNSVEAIASIWAELLVCGQPEKDGARPARYKDIFDRVVFAVPGKLFEPFKTAFEMRVFEAEVAAAALSD</sequence>
<dbReference type="EMBL" id="MU274922">
    <property type="protein sequence ID" value="KAI0086615.1"/>
    <property type="molecule type" value="Genomic_DNA"/>
</dbReference>
<name>A0ACB8TX68_9APHY</name>